<dbReference type="Gramene" id="CDO98313">
    <property type="protein sequence ID" value="CDO98313"/>
    <property type="gene ID" value="GSCOC_T00022368001"/>
</dbReference>
<evidence type="ECO:0000313" key="1">
    <source>
        <dbReference type="EMBL" id="CDO98313.1"/>
    </source>
</evidence>
<dbReference type="InParanoid" id="A0A068TSI7"/>
<dbReference type="AlphaFoldDB" id="A0A068TSI7"/>
<dbReference type="Proteomes" id="UP000295252">
    <property type="component" value="Chromosome VI"/>
</dbReference>
<organism evidence="1 2">
    <name type="scientific">Coffea canephora</name>
    <name type="common">Robusta coffee</name>
    <dbReference type="NCBI Taxonomy" id="49390"/>
    <lineage>
        <taxon>Eukaryota</taxon>
        <taxon>Viridiplantae</taxon>
        <taxon>Streptophyta</taxon>
        <taxon>Embryophyta</taxon>
        <taxon>Tracheophyta</taxon>
        <taxon>Spermatophyta</taxon>
        <taxon>Magnoliopsida</taxon>
        <taxon>eudicotyledons</taxon>
        <taxon>Gunneridae</taxon>
        <taxon>Pentapetalae</taxon>
        <taxon>asterids</taxon>
        <taxon>lamiids</taxon>
        <taxon>Gentianales</taxon>
        <taxon>Rubiaceae</taxon>
        <taxon>Ixoroideae</taxon>
        <taxon>Gardenieae complex</taxon>
        <taxon>Bertiereae - Coffeeae clade</taxon>
        <taxon>Coffeeae</taxon>
        <taxon>Coffea</taxon>
    </lineage>
</organism>
<name>A0A068TSI7_COFCA</name>
<evidence type="ECO:0000313" key="2">
    <source>
        <dbReference type="Proteomes" id="UP000295252"/>
    </source>
</evidence>
<gene>
    <name evidence="1" type="ORF">GSCOC_T00022368001</name>
</gene>
<reference evidence="2" key="1">
    <citation type="journal article" date="2014" name="Science">
        <title>The coffee genome provides insight into the convergent evolution of caffeine biosynthesis.</title>
        <authorList>
            <person name="Denoeud F."/>
            <person name="Carretero-Paulet L."/>
            <person name="Dereeper A."/>
            <person name="Droc G."/>
            <person name="Guyot R."/>
            <person name="Pietrella M."/>
            <person name="Zheng C."/>
            <person name="Alberti A."/>
            <person name="Anthony F."/>
            <person name="Aprea G."/>
            <person name="Aury J.M."/>
            <person name="Bento P."/>
            <person name="Bernard M."/>
            <person name="Bocs S."/>
            <person name="Campa C."/>
            <person name="Cenci A."/>
            <person name="Combes M.C."/>
            <person name="Crouzillat D."/>
            <person name="Da Silva C."/>
            <person name="Daddiego L."/>
            <person name="De Bellis F."/>
            <person name="Dussert S."/>
            <person name="Garsmeur O."/>
            <person name="Gayraud T."/>
            <person name="Guignon V."/>
            <person name="Jahn K."/>
            <person name="Jamilloux V."/>
            <person name="Joet T."/>
            <person name="Labadie K."/>
            <person name="Lan T."/>
            <person name="Leclercq J."/>
            <person name="Lepelley M."/>
            <person name="Leroy T."/>
            <person name="Li L.T."/>
            <person name="Librado P."/>
            <person name="Lopez L."/>
            <person name="Munoz A."/>
            <person name="Noel B."/>
            <person name="Pallavicini A."/>
            <person name="Perrotta G."/>
            <person name="Poncet V."/>
            <person name="Pot D."/>
            <person name="Priyono X."/>
            <person name="Rigoreau M."/>
            <person name="Rouard M."/>
            <person name="Rozas J."/>
            <person name="Tranchant-Dubreuil C."/>
            <person name="VanBuren R."/>
            <person name="Zhang Q."/>
            <person name="Andrade A.C."/>
            <person name="Argout X."/>
            <person name="Bertrand B."/>
            <person name="de Kochko A."/>
            <person name="Graziosi G."/>
            <person name="Henry R.J."/>
            <person name="Jayarama X."/>
            <person name="Ming R."/>
            <person name="Nagai C."/>
            <person name="Rounsley S."/>
            <person name="Sankoff D."/>
            <person name="Giuliano G."/>
            <person name="Albert V.A."/>
            <person name="Wincker P."/>
            <person name="Lashermes P."/>
        </authorList>
    </citation>
    <scope>NUCLEOTIDE SEQUENCE [LARGE SCALE GENOMIC DNA]</scope>
    <source>
        <strain evidence="2">cv. DH200-94</strain>
    </source>
</reference>
<sequence length="66" mass="7340">MQALANSPPAPEGINYQTSRLIYDWPAAFNAPARVQNCSADMEDGIISVGLMSCSNLRRCNFSRRY</sequence>
<accession>A0A068TSI7</accession>
<protein>
    <submittedName>
        <fullName evidence="1">Uncharacterized protein</fullName>
    </submittedName>
</protein>
<dbReference type="EMBL" id="HG739086">
    <property type="protein sequence ID" value="CDO98313.1"/>
    <property type="molecule type" value="Genomic_DNA"/>
</dbReference>
<proteinExistence type="predicted"/>
<keyword evidence="2" id="KW-1185">Reference proteome</keyword>